<dbReference type="InterPro" id="IPR029068">
    <property type="entry name" value="Glyas_Bleomycin-R_OHBP_Dase"/>
</dbReference>
<proteinExistence type="predicted"/>
<keyword evidence="2" id="KW-0223">Dioxygenase</keyword>
<dbReference type="PANTHER" id="PTHR33993:SF14">
    <property type="entry name" value="GB|AAF24581.1"/>
    <property type="match status" value="1"/>
</dbReference>
<dbReference type="InterPro" id="IPR004360">
    <property type="entry name" value="Glyas_Fos-R_dOase_dom"/>
</dbReference>
<dbReference type="EMBL" id="VWNA01000002">
    <property type="protein sequence ID" value="MQT14749.1"/>
    <property type="molecule type" value="Genomic_DNA"/>
</dbReference>
<dbReference type="Pfam" id="PF00903">
    <property type="entry name" value="Glyoxalase"/>
    <property type="match status" value="1"/>
</dbReference>
<dbReference type="GO" id="GO:0051213">
    <property type="term" value="F:dioxygenase activity"/>
    <property type="evidence" value="ECO:0007669"/>
    <property type="project" value="UniProtKB-KW"/>
</dbReference>
<dbReference type="InterPro" id="IPR052164">
    <property type="entry name" value="Anthracycline_SecMetBiosynth"/>
</dbReference>
<dbReference type="Proteomes" id="UP000332515">
    <property type="component" value="Unassembled WGS sequence"/>
</dbReference>
<dbReference type="AlphaFoldDB" id="A0A6A7YBG1"/>
<sequence length="132" mass="14191">MPAGPSIEDIMPVIRLQSAYLVVDDMAESRAFYEDILGLKLKFADAARWTQYDCGGASFALGDRSEGPEEARGATIVFEVQDLEAMTTRLRDAGTALGPLRDMGAHGRVLTVADPAGNLFQLFERATPAKAG</sequence>
<evidence type="ECO:0000259" key="1">
    <source>
        <dbReference type="PROSITE" id="PS51819"/>
    </source>
</evidence>
<organism evidence="2 3">
    <name type="scientific">Segnochrobactrum spirostomi</name>
    <dbReference type="NCBI Taxonomy" id="2608987"/>
    <lineage>
        <taxon>Bacteria</taxon>
        <taxon>Pseudomonadati</taxon>
        <taxon>Pseudomonadota</taxon>
        <taxon>Alphaproteobacteria</taxon>
        <taxon>Hyphomicrobiales</taxon>
        <taxon>Segnochrobactraceae</taxon>
        <taxon>Segnochrobactrum</taxon>
    </lineage>
</organism>
<protein>
    <submittedName>
        <fullName evidence="2">Glyoxalase/bleomycin resistance/dioxygenase family protein</fullName>
    </submittedName>
</protein>
<comment type="caution">
    <text evidence="2">The sequence shown here is derived from an EMBL/GenBank/DDBJ whole genome shotgun (WGS) entry which is preliminary data.</text>
</comment>
<dbReference type="PANTHER" id="PTHR33993">
    <property type="entry name" value="GLYOXALASE-RELATED"/>
    <property type="match status" value="1"/>
</dbReference>
<dbReference type="PROSITE" id="PS51819">
    <property type="entry name" value="VOC"/>
    <property type="match status" value="1"/>
</dbReference>
<feature type="domain" description="VOC" evidence="1">
    <location>
        <begin position="15"/>
        <end position="125"/>
    </location>
</feature>
<evidence type="ECO:0000313" key="2">
    <source>
        <dbReference type="EMBL" id="MQT14749.1"/>
    </source>
</evidence>
<accession>A0A6A7YBG1</accession>
<dbReference type="InterPro" id="IPR037523">
    <property type="entry name" value="VOC_core"/>
</dbReference>
<keyword evidence="2" id="KW-0560">Oxidoreductase</keyword>
<name>A0A6A7YBG1_9HYPH</name>
<keyword evidence="3" id="KW-1185">Reference proteome</keyword>
<dbReference type="Gene3D" id="3.10.180.10">
    <property type="entry name" value="2,3-Dihydroxybiphenyl 1,2-Dioxygenase, domain 1"/>
    <property type="match status" value="1"/>
</dbReference>
<reference evidence="2 3" key="1">
    <citation type="submission" date="2019-09" db="EMBL/GenBank/DDBJ databases">
        <title>Segnochrobactrum spirostomi gen. nov., sp. nov., isolated from the ciliate Spirostomum cf. yagiui and description of a novel family, Segnochrobactraceae fam. nov. within the order Rhizobiales of the class Alphaproteobacteria.</title>
        <authorList>
            <person name="Akter S."/>
            <person name="Shazib S.U.A."/>
            <person name="Shin M.K."/>
        </authorList>
    </citation>
    <scope>NUCLEOTIDE SEQUENCE [LARGE SCALE GENOMIC DNA]</scope>
    <source>
        <strain evidence="2 3">Sp-1</strain>
    </source>
</reference>
<dbReference type="SUPFAM" id="SSF54593">
    <property type="entry name" value="Glyoxalase/Bleomycin resistance protein/Dihydroxybiphenyl dioxygenase"/>
    <property type="match status" value="1"/>
</dbReference>
<gene>
    <name evidence="2" type="ORF">F0357_19225</name>
</gene>
<evidence type="ECO:0000313" key="3">
    <source>
        <dbReference type="Proteomes" id="UP000332515"/>
    </source>
</evidence>